<evidence type="ECO:0000256" key="1">
    <source>
        <dbReference type="SAM" id="SignalP"/>
    </source>
</evidence>
<evidence type="ECO:0000313" key="3">
    <source>
        <dbReference type="Proteomes" id="UP000426027"/>
    </source>
</evidence>
<gene>
    <name evidence="2" type="ORF">GLV81_07475</name>
</gene>
<dbReference type="Proteomes" id="UP000426027">
    <property type="component" value="Chromosome"/>
</dbReference>
<dbReference type="Pfam" id="PF16138">
    <property type="entry name" value="DUF4846"/>
    <property type="match status" value="2"/>
</dbReference>
<dbReference type="InterPro" id="IPR032315">
    <property type="entry name" value="DUF4846"/>
</dbReference>
<dbReference type="PROSITE" id="PS51257">
    <property type="entry name" value="PROKAR_LIPOPROTEIN"/>
    <property type="match status" value="1"/>
</dbReference>
<keyword evidence="1" id="KW-0732">Signal</keyword>
<dbReference type="KEGG" id="fls:GLV81_07475"/>
<protein>
    <recommendedName>
        <fullName evidence="4">DUF4846 domain-containing protein</fullName>
    </recommendedName>
</protein>
<feature type="chain" id="PRO_5026158439" description="DUF4846 domain-containing protein" evidence="1">
    <location>
        <begin position="24"/>
        <end position="265"/>
    </location>
</feature>
<sequence>MRKLWWLLLAAPVVWYACTQASAEHQQEQVLHASGKMPGTIAIKQTPNISTILTPKGFQRTPLVGHSFGSWLRQLPLRNNNTVYLFNGKPKPYQWLHHAVLDIPIGKEDLLQCADAIMYCRAAYLYNSKTTQTLSFTDNNGKVYSCPSTSTQQQFQQFLRKVYSYCNSASLARQMRPIKYAQLQPGDVLLRGGFPGHGVLIVDMCQNAKGEKLYLLAQGFMPAQDIHVLKNLEDKSISPWYMLDTTASTIQTPQFLFYTSEAKRF</sequence>
<accession>A0A6I6GS70</accession>
<dbReference type="AlphaFoldDB" id="A0A6I6GS70"/>
<feature type="signal peptide" evidence="1">
    <location>
        <begin position="1"/>
        <end position="23"/>
    </location>
</feature>
<organism evidence="2 3">
    <name type="scientific">Phnomibacter ginsenosidimutans</name>
    <dbReference type="NCBI Taxonomy" id="2676868"/>
    <lineage>
        <taxon>Bacteria</taxon>
        <taxon>Pseudomonadati</taxon>
        <taxon>Bacteroidota</taxon>
        <taxon>Chitinophagia</taxon>
        <taxon>Chitinophagales</taxon>
        <taxon>Chitinophagaceae</taxon>
        <taxon>Phnomibacter</taxon>
    </lineage>
</organism>
<dbReference type="EMBL" id="CP046566">
    <property type="protein sequence ID" value="QGW27959.1"/>
    <property type="molecule type" value="Genomic_DNA"/>
</dbReference>
<evidence type="ECO:0008006" key="4">
    <source>
        <dbReference type="Google" id="ProtNLM"/>
    </source>
</evidence>
<evidence type="ECO:0000313" key="2">
    <source>
        <dbReference type="EMBL" id="QGW27959.1"/>
    </source>
</evidence>
<keyword evidence="3" id="KW-1185">Reference proteome</keyword>
<proteinExistence type="predicted"/>
<reference evidence="2 3" key="1">
    <citation type="submission" date="2019-11" db="EMBL/GenBank/DDBJ databases">
        <authorList>
            <person name="Im W.T."/>
        </authorList>
    </citation>
    <scope>NUCLEOTIDE SEQUENCE [LARGE SCALE GENOMIC DNA]</scope>
    <source>
        <strain evidence="2 3">SB-02</strain>
    </source>
</reference>
<name>A0A6I6GS70_9BACT</name>
<dbReference type="RefSeq" id="WP_157478218.1">
    <property type="nucleotide sequence ID" value="NZ_CP046566.1"/>
</dbReference>